<keyword evidence="1" id="KW-1133">Transmembrane helix</keyword>
<feature type="non-terminal residue" evidence="3">
    <location>
        <position position="91"/>
    </location>
</feature>
<keyword evidence="1" id="KW-0812">Transmembrane</keyword>
<dbReference type="EMBL" id="HACG01027553">
    <property type="protein sequence ID" value="CEK74418.1"/>
    <property type="molecule type" value="Transcribed_RNA"/>
</dbReference>
<feature type="transmembrane region" description="Helical" evidence="1">
    <location>
        <begin position="32"/>
        <end position="49"/>
    </location>
</feature>
<feature type="chain" id="PRO_5002111411" evidence="2">
    <location>
        <begin position="23"/>
        <end position="91"/>
    </location>
</feature>
<evidence type="ECO:0000313" key="3">
    <source>
        <dbReference type="EMBL" id="CEK74418.1"/>
    </source>
</evidence>
<reference evidence="3" key="1">
    <citation type="submission" date="2014-12" db="EMBL/GenBank/DDBJ databases">
        <title>Insight into the proteome of Arion vulgaris.</title>
        <authorList>
            <person name="Aradska J."/>
            <person name="Bulat T."/>
            <person name="Smidak R."/>
            <person name="Sarate P."/>
            <person name="Gangsoo J."/>
            <person name="Sialana F."/>
            <person name="Bilban M."/>
            <person name="Lubec G."/>
        </authorList>
    </citation>
    <scope>NUCLEOTIDE SEQUENCE</scope>
    <source>
        <tissue evidence="3">Skin</tissue>
    </source>
</reference>
<evidence type="ECO:0000256" key="2">
    <source>
        <dbReference type="SAM" id="SignalP"/>
    </source>
</evidence>
<accession>A0A0B7A0P6</accession>
<sequence length="91" mass="9821">QKWLRFMSAPVWVSMLLHFANAAGPLRVPLFILMISVMIIGAVVQMNLVKSGSSTDDAGDDTSYWSAITSVVGLSTSTKEDEDEATLQSVS</sequence>
<gene>
    <name evidence="3" type="primary">ORF91010</name>
</gene>
<protein>
    <submittedName>
        <fullName evidence="3">Uncharacterized protein</fullName>
    </submittedName>
</protein>
<evidence type="ECO:0000256" key="1">
    <source>
        <dbReference type="SAM" id="Phobius"/>
    </source>
</evidence>
<proteinExistence type="predicted"/>
<keyword evidence="1" id="KW-0472">Membrane</keyword>
<organism evidence="3">
    <name type="scientific">Arion vulgaris</name>
    <dbReference type="NCBI Taxonomy" id="1028688"/>
    <lineage>
        <taxon>Eukaryota</taxon>
        <taxon>Metazoa</taxon>
        <taxon>Spiralia</taxon>
        <taxon>Lophotrochozoa</taxon>
        <taxon>Mollusca</taxon>
        <taxon>Gastropoda</taxon>
        <taxon>Heterobranchia</taxon>
        <taxon>Euthyneura</taxon>
        <taxon>Panpulmonata</taxon>
        <taxon>Eupulmonata</taxon>
        <taxon>Stylommatophora</taxon>
        <taxon>Helicina</taxon>
        <taxon>Arionoidea</taxon>
        <taxon>Arionidae</taxon>
        <taxon>Arion</taxon>
    </lineage>
</organism>
<feature type="non-terminal residue" evidence="3">
    <location>
        <position position="1"/>
    </location>
</feature>
<dbReference type="AlphaFoldDB" id="A0A0B7A0P6"/>
<name>A0A0B7A0P6_9EUPU</name>
<feature type="signal peptide" evidence="2">
    <location>
        <begin position="1"/>
        <end position="22"/>
    </location>
</feature>
<keyword evidence="2" id="KW-0732">Signal</keyword>